<dbReference type="InterPro" id="IPR041581">
    <property type="entry name" value="Glyoxalase_6"/>
</dbReference>
<sequence>MTLRIGSIVIGAADVQRAVQFWCAALAYRPRDEPESDWAVLVPADGEAPNLSIAKTDEVAPAEPRTHLDLYTARPVSEIARLRSLGAVLIDWPHYPDAPDFTVLADPEGNRFCVIDKSGGSR</sequence>
<evidence type="ECO:0000313" key="3">
    <source>
        <dbReference type="Proteomes" id="UP001501414"/>
    </source>
</evidence>
<dbReference type="CDD" id="cd06587">
    <property type="entry name" value="VOC"/>
    <property type="match status" value="1"/>
</dbReference>
<dbReference type="InterPro" id="IPR029068">
    <property type="entry name" value="Glyas_Bleomycin-R_OHBP_Dase"/>
</dbReference>
<gene>
    <name evidence="2" type="ORF">GCM10009613_55420</name>
</gene>
<dbReference type="EMBL" id="BAAAJK010000048">
    <property type="protein sequence ID" value="GAA1399605.1"/>
    <property type="molecule type" value="Genomic_DNA"/>
</dbReference>
<dbReference type="InterPro" id="IPR037523">
    <property type="entry name" value="VOC_core"/>
</dbReference>
<organism evidence="2 3">
    <name type="scientific">Pseudonocardia kongjuensis</name>
    <dbReference type="NCBI Taxonomy" id="102227"/>
    <lineage>
        <taxon>Bacteria</taxon>
        <taxon>Bacillati</taxon>
        <taxon>Actinomycetota</taxon>
        <taxon>Actinomycetes</taxon>
        <taxon>Pseudonocardiales</taxon>
        <taxon>Pseudonocardiaceae</taxon>
        <taxon>Pseudonocardia</taxon>
    </lineage>
</organism>
<dbReference type="Gene3D" id="3.10.180.10">
    <property type="entry name" value="2,3-Dihydroxybiphenyl 1,2-Dioxygenase, domain 1"/>
    <property type="match status" value="1"/>
</dbReference>
<dbReference type="PROSITE" id="PS51819">
    <property type="entry name" value="VOC"/>
    <property type="match status" value="1"/>
</dbReference>
<dbReference type="Pfam" id="PF18029">
    <property type="entry name" value="Glyoxalase_6"/>
    <property type="match status" value="1"/>
</dbReference>
<protein>
    <submittedName>
        <fullName evidence="2">VOC family protein</fullName>
    </submittedName>
</protein>
<dbReference type="PANTHER" id="PTHR35908">
    <property type="entry name" value="HYPOTHETICAL FUSION PROTEIN"/>
    <property type="match status" value="1"/>
</dbReference>
<feature type="domain" description="VOC" evidence="1">
    <location>
        <begin position="4"/>
        <end position="117"/>
    </location>
</feature>
<dbReference type="RefSeq" id="WP_344027835.1">
    <property type="nucleotide sequence ID" value="NZ_BAAAJK010000048.1"/>
</dbReference>
<evidence type="ECO:0000259" key="1">
    <source>
        <dbReference type="PROSITE" id="PS51819"/>
    </source>
</evidence>
<accession>A0ABP4IXR5</accession>
<evidence type="ECO:0000313" key="2">
    <source>
        <dbReference type="EMBL" id="GAA1399605.1"/>
    </source>
</evidence>
<comment type="caution">
    <text evidence="2">The sequence shown here is derived from an EMBL/GenBank/DDBJ whole genome shotgun (WGS) entry which is preliminary data.</text>
</comment>
<proteinExistence type="predicted"/>
<dbReference type="SUPFAM" id="SSF54593">
    <property type="entry name" value="Glyoxalase/Bleomycin resistance protein/Dihydroxybiphenyl dioxygenase"/>
    <property type="match status" value="1"/>
</dbReference>
<dbReference type="Proteomes" id="UP001501414">
    <property type="component" value="Unassembled WGS sequence"/>
</dbReference>
<reference evidence="3" key="1">
    <citation type="journal article" date="2019" name="Int. J. Syst. Evol. Microbiol.">
        <title>The Global Catalogue of Microorganisms (GCM) 10K type strain sequencing project: providing services to taxonomists for standard genome sequencing and annotation.</title>
        <authorList>
            <consortium name="The Broad Institute Genomics Platform"/>
            <consortium name="The Broad Institute Genome Sequencing Center for Infectious Disease"/>
            <person name="Wu L."/>
            <person name="Ma J."/>
        </authorList>
    </citation>
    <scope>NUCLEOTIDE SEQUENCE [LARGE SCALE GENOMIC DNA]</scope>
    <source>
        <strain evidence="3">JCM 11896</strain>
    </source>
</reference>
<name>A0ABP4IXR5_9PSEU</name>
<keyword evidence="3" id="KW-1185">Reference proteome</keyword>
<dbReference type="PANTHER" id="PTHR35908:SF1">
    <property type="entry name" value="CONSERVED PROTEIN"/>
    <property type="match status" value="1"/>
</dbReference>